<comment type="caution">
    <text evidence="5">The sequence shown here is derived from an EMBL/GenBank/DDBJ whole genome shotgun (WGS) entry which is preliminary data.</text>
</comment>
<dbReference type="InterPro" id="IPR027417">
    <property type="entry name" value="P-loop_NTPase"/>
</dbReference>
<evidence type="ECO:0000256" key="2">
    <source>
        <dbReference type="ARBA" id="ARBA00022840"/>
    </source>
</evidence>
<evidence type="ECO:0000259" key="4">
    <source>
        <dbReference type="SMART" id="SM00534"/>
    </source>
</evidence>
<sequence>MKVFLLHPDREVEAQEPPPQADALVADLDVDTLIGAMAGGDRYLWDVAKQTLLASLTGPDTITYRQRVLADCLDHPGVVRKLYDVAVEAIEARRKVFYVTRHDTPERVVSRSVQMLTALMGSVRRLRALADDHATAFRSEGFTGLFARIADELDDDYLAAAGEHLAELDFRRGTLFSGELGRGNRGVSYVLHRLPRRRWFDVVSGRGGPRYSFQIPDRDEAGFQALGEIRSKGLNEAANAIGQDADHVVSFFTVLRFELAFYLGCVNLRDQLAAHGEPVCFPTPVRQGEDAFTTRGLYDVCLALRTDGVVGNDVDADGSTLVMVTGANQGGKSTFLRSVGLAQLMMQCGLFVAATQLRATVAQGVFTHFKREEDATMTHGKFDEELARMSDIADQITPGALLLCNESFGSTNEREGSQIARDVIDAMTGNDIRVVFVTHLFDLAHGLHEHRAPTTVFLRAERRPDETRTFRVVPGEPLPTSYGEDSYRRIFGTDAATAVSA</sequence>
<dbReference type="RefSeq" id="WP_111253081.1">
    <property type="nucleotide sequence ID" value="NZ_POTW01000004.1"/>
</dbReference>
<reference evidence="5 6" key="1">
    <citation type="submission" date="2018-01" db="EMBL/GenBank/DDBJ databases">
        <title>Draft genome sequence of Jiangella sp. GTF31.</title>
        <authorList>
            <person name="Sahin N."/>
            <person name="Ay H."/>
            <person name="Saygin H."/>
        </authorList>
    </citation>
    <scope>NUCLEOTIDE SEQUENCE [LARGE SCALE GENOMIC DNA]</scope>
    <source>
        <strain evidence="5 6">GTF31</strain>
    </source>
</reference>
<dbReference type="AlphaFoldDB" id="A0A2W2C027"/>
<evidence type="ECO:0000313" key="5">
    <source>
        <dbReference type="EMBL" id="PZF86074.1"/>
    </source>
</evidence>
<keyword evidence="1" id="KW-0547">Nucleotide-binding</keyword>
<dbReference type="InterPro" id="IPR000432">
    <property type="entry name" value="DNA_mismatch_repair_MutS_C"/>
</dbReference>
<keyword evidence="2" id="KW-0067">ATP-binding</keyword>
<dbReference type="PANTHER" id="PTHR11361:SF34">
    <property type="entry name" value="DNA MISMATCH REPAIR PROTEIN MSH1, MITOCHONDRIAL"/>
    <property type="match status" value="1"/>
</dbReference>
<keyword evidence="3" id="KW-0238">DNA-binding</keyword>
<name>A0A2W2C027_9ACTN</name>
<dbReference type="GO" id="GO:0140664">
    <property type="term" value="F:ATP-dependent DNA damage sensor activity"/>
    <property type="evidence" value="ECO:0007669"/>
    <property type="project" value="InterPro"/>
</dbReference>
<dbReference type="EMBL" id="POTW01000004">
    <property type="protein sequence ID" value="PZF86074.1"/>
    <property type="molecule type" value="Genomic_DNA"/>
</dbReference>
<dbReference type="GO" id="GO:0030983">
    <property type="term" value="F:mismatched DNA binding"/>
    <property type="evidence" value="ECO:0007669"/>
    <property type="project" value="InterPro"/>
</dbReference>
<dbReference type="SUPFAM" id="SSF52540">
    <property type="entry name" value="P-loop containing nucleoside triphosphate hydrolases"/>
    <property type="match status" value="1"/>
</dbReference>
<dbReference type="Gene3D" id="3.40.50.300">
    <property type="entry name" value="P-loop containing nucleotide triphosphate hydrolases"/>
    <property type="match status" value="1"/>
</dbReference>
<accession>A0A2W2C027</accession>
<dbReference type="GO" id="GO:0005524">
    <property type="term" value="F:ATP binding"/>
    <property type="evidence" value="ECO:0007669"/>
    <property type="project" value="UniProtKB-KW"/>
</dbReference>
<dbReference type="InterPro" id="IPR045076">
    <property type="entry name" value="MutS"/>
</dbReference>
<evidence type="ECO:0000256" key="1">
    <source>
        <dbReference type="ARBA" id="ARBA00022741"/>
    </source>
</evidence>
<dbReference type="PANTHER" id="PTHR11361">
    <property type="entry name" value="DNA MISMATCH REPAIR PROTEIN MUTS FAMILY MEMBER"/>
    <property type="match status" value="1"/>
</dbReference>
<dbReference type="Pfam" id="PF00488">
    <property type="entry name" value="MutS_V"/>
    <property type="match status" value="1"/>
</dbReference>
<protein>
    <submittedName>
        <fullName evidence="5">DNA mismatch repair protein</fullName>
    </submittedName>
</protein>
<proteinExistence type="predicted"/>
<organism evidence="5 6">
    <name type="scientific">Jiangella anatolica</name>
    <dbReference type="NCBI Taxonomy" id="2670374"/>
    <lineage>
        <taxon>Bacteria</taxon>
        <taxon>Bacillati</taxon>
        <taxon>Actinomycetota</taxon>
        <taxon>Actinomycetes</taxon>
        <taxon>Jiangellales</taxon>
        <taxon>Jiangellaceae</taxon>
        <taxon>Jiangella</taxon>
    </lineage>
</organism>
<evidence type="ECO:0000313" key="6">
    <source>
        <dbReference type="Proteomes" id="UP000248764"/>
    </source>
</evidence>
<dbReference type="SMART" id="SM00534">
    <property type="entry name" value="MUTSac"/>
    <property type="match status" value="1"/>
</dbReference>
<evidence type="ECO:0000256" key="3">
    <source>
        <dbReference type="ARBA" id="ARBA00023125"/>
    </source>
</evidence>
<keyword evidence="6" id="KW-1185">Reference proteome</keyword>
<dbReference type="GO" id="GO:0006298">
    <property type="term" value="P:mismatch repair"/>
    <property type="evidence" value="ECO:0007669"/>
    <property type="project" value="InterPro"/>
</dbReference>
<dbReference type="GO" id="GO:0005829">
    <property type="term" value="C:cytosol"/>
    <property type="evidence" value="ECO:0007669"/>
    <property type="project" value="TreeGrafter"/>
</dbReference>
<feature type="domain" description="DNA mismatch repair proteins mutS family" evidence="4">
    <location>
        <begin position="319"/>
        <end position="500"/>
    </location>
</feature>
<gene>
    <name evidence="5" type="ORF">C1I92_02520</name>
</gene>
<dbReference type="Proteomes" id="UP000248764">
    <property type="component" value="Unassembled WGS sequence"/>
</dbReference>